<protein>
    <submittedName>
        <fullName evidence="2">Helix-turn-helix domain-containing protein</fullName>
    </submittedName>
</protein>
<dbReference type="RefSeq" id="WP_378070740.1">
    <property type="nucleotide sequence ID" value="NZ_JBHSBL010000021.1"/>
</dbReference>
<evidence type="ECO:0000313" key="2">
    <source>
        <dbReference type="EMBL" id="MFC4069856.1"/>
    </source>
</evidence>
<proteinExistence type="predicted"/>
<reference evidence="3" key="1">
    <citation type="journal article" date="2019" name="Int. J. Syst. Evol. Microbiol.">
        <title>The Global Catalogue of Microorganisms (GCM) 10K type strain sequencing project: providing services to taxonomists for standard genome sequencing and annotation.</title>
        <authorList>
            <consortium name="The Broad Institute Genomics Platform"/>
            <consortium name="The Broad Institute Genome Sequencing Center for Infectious Disease"/>
            <person name="Wu L."/>
            <person name="Ma J."/>
        </authorList>
    </citation>
    <scope>NUCLEOTIDE SEQUENCE [LARGE SCALE GENOMIC DNA]</scope>
    <source>
        <strain evidence="3">TBRC 5832</strain>
    </source>
</reference>
<name>A0ABV8J1J8_9ACTN</name>
<dbReference type="PROSITE" id="PS50943">
    <property type="entry name" value="HTH_CROC1"/>
    <property type="match status" value="1"/>
</dbReference>
<dbReference type="SUPFAM" id="SSF47413">
    <property type="entry name" value="lambda repressor-like DNA-binding domains"/>
    <property type="match status" value="1"/>
</dbReference>
<dbReference type="InterPro" id="IPR010982">
    <property type="entry name" value="Lambda_DNA-bd_dom_sf"/>
</dbReference>
<dbReference type="Pfam" id="PF13560">
    <property type="entry name" value="HTH_31"/>
    <property type="match status" value="1"/>
</dbReference>
<keyword evidence="3" id="KW-1185">Reference proteome</keyword>
<dbReference type="InterPro" id="IPR001387">
    <property type="entry name" value="Cro/C1-type_HTH"/>
</dbReference>
<organism evidence="2 3">
    <name type="scientific">Actinoplanes subglobosus</name>
    <dbReference type="NCBI Taxonomy" id="1547892"/>
    <lineage>
        <taxon>Bacteria</taxon>
        <taxon>Bacillati</taxon>
        <taxon>Actinomycetota</taxon>
        <taxon>Actinomycetes</taxon>
        <taxon>Micromonosporales</taxon>
        <taxon>Micromonosporaceae</taxon>
        <taxon>Actinoplanes</taxon>
    </lineage>
</organism>
<sequence length="395" mass="41498">MEHVGARLRRWRVRRGLSQRVLAELAGFSQGYVAQIESGAAPLERRAAREALARALQISVGELTGRPDDGAPWSPVGAEAIAELRAGIVALAVPVVAGRHRPTISGGDEPGVDVAALVRLYVACRYDLLVPALATALTSLAARDADGRGGPAHLRRVVEVCSTTVSTCVQLGHPDLTPAMAAVAMRAAEQLGEPAFLGLANYTRIRAVGATTGVERVVDDGIGLLQPHVGGDPVAAVLYGMHHLIRAEMAARDGLAGTAADHLDEAGRVAAYTGERADDWFSFGPTNVGMWRLAVLVALGDGPAGSTPPPGFRPEVVPSAQRRATYFIDLSRGLLQGRGHDDAAAAALFRAEVIAPQQVCASDGAREALRTLLSRPRYGRDSRLRGLAGRAGIRD</sequence>
<dbReference type="EMBL" id="JBHSBL010000021">
    <property type="protein sequence ID" value="MFC4069856.1"/>
    <property type="molecule type" value="Genomic_DNA"/>
</dbReference>
<dbReference type="Proteomes" id="UP001595867">
    <property type="component" value="Unassembled WGS sequence"/>
</dbReference>
<gene>
    <name evidence="2" type="ORF">ACFO0C_33445</name>
</gene>
<feature type="domain" description="HTH cro/C1-type" evidence="1">
    <location>
        <begin position="8"/>
        <end position="63"/>
    </location>
</feature>
<evidence type="ECO:0000259" key="1">
    <source>
        <dbReference type="PROSITE" id="PS50943"/>
    </source>
</evidence>
<evidence type="ECO:0000313" key="3">
    <source>
        <dbReference type="Proteomes" id="UP001595867"/>
    </source>
</evidence>
<comment type="caution">
    <text evidence="2">The sequence shown here is derived from an EMBL/GenBank/DDBJ whole genome shotgun (WGS) entry which is preliminary data.</text>
</comment>
<dbReference type="SMART" id="SM00530">
    <property type="entry name" value="HTH_XRE"/>
    <property type="match status" value="1"/>
</dbReference>
<dbReference type="CDD" id="cd00093">
    <property type="entry name" value="HTH_XRE"/>
    <property type="match status" value="1"/>
</dbReference>
<accession>A0ABV8J1J8</accession>
<dbReference type="Gene3D" id="1.10.260.40">
    <property type="entry name" value="lambda repressor-like DNA-binding domains"/>
    <property type="match status" value="1"/>
</dbReference>